<comment type="caution">
    <text evidence="2">The sequence shown here is derived from an EMBL/GenBank/DDBJ whole genome shotgun (WGS) entry which is preliminary data.</text>
</comment>
<protein>
    <recommendedName>
        <fullName evidence="4">DUF4234 domain-containing protein</fullName>
    </recommendedName>
</protein>
<evidence type="ECO:0000313" key="2">
    <source>
        <dbReference type="EMBL" id="MBV2128357.1"/>
    </source>
</evidence>
<dbReference type="EMBL" id="JAHRID010000001">
    <property type="protein sequence ID" value="MBV2128357.1"/>
    <property type="molecule type" value="Genomic_DNA"/>
</dbReference>
<evidence type="ECO:0000313" key="3">
    <source>
        <dbReference type="Proteomes" id="UP000704611"/>
    </source>
</evidence>
<feature type="transmembrane region" description="Helical" evidence="1">
    <location>
        <begin position="44"/>
        <end position="69"/>
    </location>
</feature>
<keyword evidence="1" id="KW-1133">Transmembrane helix</keyword>
<evidence type="ECO:0008006" key="4">
    <source>
        <dbReference type="Google" id="ProtNLM"/>
    </source>
</evidence>
<organism evidence="2 3">
    <name type="scientific">Arsukibacterium indicum</name>
    <dbReference type="NCBI Taxonomy" id="2848612"/>
    <lineage>
        <taxon>Bacteria</taxon>
        <taxon>Pseudomonadati</taxon>
        <taxon>Pseudomonadota</taxon>
        <taxon>Gammaproteobacteria</taxon>
        <taxon>Chromatiales</taxon>
        <taxon>Chromatiaceae</taxon>
        <taxon>Arsukibacterium</taxon>
    </lineage>
</organism>
<dbReference type="Proteomes" id="UP000704611">
    <property type="component" value="Unassembled WGS sequence"/>
</dbReference>
<feature type="transmembrane region" description="Helical" evidence="1">
    <location>
        <begin position="75"/>
        <end position="95"/>
    </location>
</feature>
<proteinExistence type="predicted"/>
<accession>A0ABS6MJF5</accession>
<sequence length="149" mass="16943">MNDIFEVKSLVKTIALCVFTFGLYVIYRLFTLTNQVNGNVGKPISRLFVTSAILVHLISFFGLVIYFTANGSPELLIFSKLMHVVSSIFHVTWLIKIRNRINLATGVEKGSKFWLNPFLSSFLHVIYIQYKINQVLQVNTKQQVASNAI</sequence>
<name>A0ABS6MJF5_9GAMM</name>
<keyword evidence="1" id="KW-0812">Transmembrane</keyword>
<gene>
    <name evidence="2" type="ORF">KQY15_04540</name>
</gene>
<feature type="transmembrane region" description="Helical" evidence="1">
    <location>
        <begin position="13"/>
        <end position="32"/>
    </location>
</feature>
<evidence type="ECO:0000256" key="1">
    <source>
        <dbReference type="SAM" id="Phobius"/>
    </source>
</evidence>
<reference evidence="2 3" key="1">
    <citation type="submission" date="2021-06" db="EMBL/GenBank/DDBJ databases">
        <title>Rheinheimera indica sp. nov., isolated from deep-sea sediment.</title>
        <authorList>
            <person name="Wang Z."/>
            <person name="Zhang X.-Y."/>
        </authorList>
    </citation>
    <scope>NUCLEOTIDE SEQUENCE [LARGE SCALE GENOMIC DNA]</scope>
    <source>
        <strain evidence="2 3">SM2107</strain>
    </source>
</reference>
<keyword evidence="3" id="KW-1185">Reference proteome</keyword>
<keyword evidence="1" id="KW-0472">Membrane</keyword>